<accession>A0A109CP46</accession>
<dbReference type="RefSeq" id="WP_060718965.1">
    <property type="nucleotide sequence ID" value="NZ_AP023268.1"/>
</dbReference>
<gene>
    <name evidence="1" type="ORF">DXT89_01690</name>
</gene>
<dbReference type="EMBL" id="QUSG01000001">
    <property type="protein sequence ID" value="KAA3532095.1"/>
    <property type="molecule type" value="Genomic_DNA"/>
</dbReference>
<proteinExistence type="predicted"/>
<evidence type="ECO:0000313" key="2">
    <source>
        <dbReference type="Proteomes" id="UP000436911"/>
    </source>
</evidence>
<dbReference type="Pfam" id="PF06059">
    <property type="entry name" value="DUF930"/>
    <property type="match status" value="1"/>
</dbReference>
<organism evidence="1 2">
    <name type="scientific">Agrobacterium vitis</name>
    <name type="common">Rhizobium vitis</name>
    <dbReference type="NCBI Taxonomy" id="373"/>
    <lineage>
        <taxon>Bacteria</taxon>
        <taxon>Pseudomonadati</taxon>
        <taxon>Pseudomonadota</taxon>
        <taxon>Alphaproteobacteria</taxon>
        <taxon>Hyphomicrobiales</taxon>
        <taxon>Rhizobiaceae</taxon>
        <taxon>Rhizobium/Agrobacterium group</taxon>
        <taxon>Agrobacterium</taxon>
    </lineage>
</organism>
<dbReference type="Proteomes" id="UP000436911">
    <property type="component" value="Unassembled WGS sequence"/>
</dbReference>
<dbReference type="GeneID" id="60681987"/>
<evidence type="ECO:0000313" key="1">
    <source>
        <dbReference type="EMBL" id="KAA3532095.1"/>
    </source>
</evidence>
<dbReference type="InterPro" id="IPR009273">
    <property type="entry name" value="DUF930"/>
</dbReference>
<dbReference type="AlphaFoldDB" id="A0A109CP46"/>
<sequence length="129" mass="14622">MRLMILVGGLAMVFAQSAFALDAAATRQLKSLSPAERLEQRCDMEAMSRIGKDSKTYSPDKVIAYTFAQTKADGNRLKAPGAVFRSKGQWYRLKYQCETGNQRLDVKNFSYQVGAEVPKESWSKYYLYN</sequence>
<dbReference type="OrthoDB" id="8444764at2"/>
<comment type="caution">
    <text evidence="1">The sequence shown here is derived from an EMBL/GenBank/DDBJ whole genome shotgun (WGS) entry which is preliminary data.</text>
</comment>
<reference evidence="1 2" key="1">
    <citation type="submission" date="2018-08" db="EMBL/GenBank/DDBJ databases">
        <title>Genome sequencing of Agrobacterium vitis strain ICMP 10754.</title>
        <authorList>
            <person name="Visnovsky S.B."/>
            <person name="Pitman A.R."/>
        </authorList>
    </citation>
    <scope>NUCLEOTIDE SEQUENCE [LARGE SCALE GENOMIC DNA]</scope>
    <source>
        <strain evidence="1 2">ICMP 10754</strain>
    </source>
</reference>
<protein>
    <submittedName>
        <fullName evidence="1">DUF930 domain-containing protein</fullName>
    </submittedName>
</protein>
<name>A0A109CP46_AGRVI</name>